<name>A0A501WQV7_9RHOB</name>
<sequence>MILTEVSAPSREAMPIRAFGEHLRLGSGFADDGSQDAILELYLRSAMAAIEARISRALLARSFVVAVSDWRSDACQPLPLAPVRSVESVALLTGEEDRAEVAPESWSLMRDDARPRLVGRFGRNLPRIPRGGRAEIRFVAGYGAAWGDVPADLRQAVFLLAAHFHENRGEGALSGRMIPFGVLMLIEAYRAIRIGRGAA</sequence>
<protein>
    <recommendedName>
        <fullName evidence="3">Phage gp6-like head-tail connector protein</fullName>
    </recommendedName>
</protein>
<evidence type="ECO:0000313" key="1">
    <source>
        <dbReference type="EMBL" id="TPE50725.1"/>
    </source>
</evidence>
<dbReference type="Proteomes" id="UP000319255">
    <property type="component" value="Unassembled WGS sequence"/>
</dbReference>
<dbReference type="AlphaFoldDB" id="A0A501WQV7"/>
<evidence type="ECO:0008006" key="3">
    <source>
        <dbReference type="Google" id="ProtNLM"/>
    </source>
</evidence>
<dbReference type="Gene3D" id="1.10.3230.30">
    <property type="entry name" value="Phage gp6-like head-tail connector protein"/>
    <property type="match status" value="1"/>
</dbReference>
<gene>
    <name evidence="1" type="ORF">FJM51_10730</name>
</gene>
<reference evidence="1 2" key="1">
    <citation type="submission" date="2019-06" db="EMBL/GenBank/DDBJ databases">
        <title>A novel bacterium of genus Amaricoccus, isolated from marine sediment.</title>
        <authorList>
            <person name="Huang H."/>
            <person name="Mo K."/>
            <person name="Hu Y."/>
        </authorList>
    </citation>
    <scope>NUCLEOTIDE SEQUENCE [LARGE SCALE GENOMIC DNA]</scope>
    <source>
        <strain evidence="1 2">HB172011</strain>
    </source>
</reference>
<dbReference type="CDD" id="cd08054">
    <property type="entry name" value="gp6"/>
    <property type="match status" value="1"/>
</dbReference>
<accession>A0A501WQV7</accession>
<organism evidence="1 2">
    <name type="scientific">Amaricoccus solimangrovi</name>
    <dbReference type="NCBI Taxonomy" id="2589815"/>
    <lineage>
        <taxon>Bacteria</taxon>
        <taxon>Pseudomonadati</taxon>
        <taxon>Pseudomonadota</taxon>
        <taxon>Alphaproteobacteria</taxon>
        <taxon>Rhodobacterales</taxon>
        <taxon>Paracoccaceae</taxon>
        <taxon>Amaricoccus</taxon>
    </lineage>
</organism>
<dbReference type="NCBIfam" id="TIGR02215">
    <property type="entry name" value="phage_chp_gp8"/>
    <property type="match status" value="1"/>
</dbReference>
<comment type="caution">
    <text evidence="1">The sequence shown here is derived from an EMBL/GenBank/DDBJ whole genome shotgun (WGS) entry which is preliminary data.</text>
</comment>
<evidence type="ECO:0000313" key="2">
    <source>
        <dbReference type="Proteomes" id="UP000319255"/>
    </source>
</evidence>
<keyword evidence="2" id="KW-1185">Reference proteome</keyword>
<dbReference type="RefSeq" id="WP_140454140.1">
    <property type="nucleotide sequence ID" value="NZ_VFRP01000009.1"/>
</dbReference>
<dbReference type="EMBL" id="VFRP01000009">
    <property type="protein sequence ID" value="TPE50725.1"/>
    <property type="molecule type" value="Genomic_DNA"/>
</dbReference>
<dbReference type="InterPro" id="IPR011738">
    <property type="entry name" value="Phage_CHP"/>
</dbReference>
<dbReference type="OrthoDB" id="8478788at2"/>
<proteinExistence type="predicted"/>